<dbReference type="InterPro" id="IPR019787">
    <property type="entry name" value="Znf_PHD-finger"/>
</dbReference>
<reference evidence="7 8" key="1">
    <citation type="submission" date="2015-04" db="EMBL/GenBank/DDBJ databases">
        <title>Complete genome sequence of Schizopora paradoxa KUC8140, a cosmopolitan wood degrader in East Asia.</title>
        <authorList>
            <consortium name="DOE Joint Genome Institute"/>
            <person name="Min B."/>
            <person name="Park H."/>
            <person name="Jang Y."/>
            <person name="Kim J.-J."/>
            <person name="Kim K.H."/>
            <person name="Pangilinan J."/>
            <person name="Lipzen A."/>
            <person name="Riley R."/>
            <person name="Grigoriev I.V."/>
            <person name="Spatafora J.W."/>
            <person name="Choi I.-G."/>
        </authorList>
    </citation>
    <scope>NUCLEOTIDE SEQUENCE [LARGE SCALE GENOMIC DNA]</scope>
    <source>
        <strain evidence="7 8">KUC8140</strain>
    </source>
</reference>
<feature type="domain" description="PHD-type" evidence="6">
    <location>
        <begin position="142"/>
        <end position="192"/>
    </location>
</feature>
<organism evidence="7 8">
    <name type="scientific">Schizopora paradoxa</name>
    <dbReference type="NCBI Taxonomy" id="27342"/>
    <lineage>
        <taxon>Eukaryota</taxon>
        <taxon>Fungi</taxon>
        <taxon>Dikarya</taxon>
        <taxon>Basidiomycota</taxon>
        <taxon>Agaricomycotina</taxon>
        <taxon>Agaricomycetes</taxon>
        <taxon>Hymenochaetales</taxon>
        <taxon>Schizoporaceae</taxon>
        <taxon>Schizopora</taxon>
    </lineage>
</organism>
<feature type="compositionally biased region" description="Low complexity" evidence="5">
    <location>
        <begin position="316"/>
        <end position="330"/>
    </location>
</feature>
<evidence type="ECO:0000256" key="3">
    <source>
        <dbReference type="ARBA" id="ARBA00022833"/>
    </source>
</evidence>
<protein>
    <recommendedName>
        <fullName evidence="6">PHD-type domain-containing protein</fullName>
    </recommendedName>
</protein>
<keyword evidence="2 4" id="KW-0863">Zinc-finger</keyword>
<dbReference type="PROSITE" id="PS01359">
    <property type="entry name" value="ZF_PHD_1"/>
    <property type="match status" value="1"/>
</dbReference>
<evidence type="ECO:0000256" key="2">
    <source>
        <dbReference type="ARBA" id="ARBA00022771"/>
    </source>
</evidence>
<dbReference type="AlphaFoldDB" id="A0A0H2RQM0"/>
<feature type="compositionally biased region" description="Basic and acidic residues" evidence="5">
    <location>
        <begin position="1"/>
        <end position="12"/>
    </location>
</feature>
<keyword evidence="8" id="KW-1185">Reference proteome</keyword>
<dbReference type="InterPro" id="IPR053051">
    <property type="entry name" value="HDAC_complex_subunit"/>
</dbReference>
<evidence type="ECO:0000259" key="6">
    <source>
        <dbReference type="PROSITE" id="PS50016"/>
    </source>
</evidence>
<dbReference type="GO" id="GO:0033698">
    <property type="term" value="C:Rpd3L complex"/>
    <property type="evidence" value="ECO:0007669"/>
    <property type="project" value="TreeGrafter"/>
</dbReference>
<feature type="compositionally biased region" description="Polar residues" evidence="5">
    <location>
        <begin position="395"/>
        <end position="418"/>
    </location>
</feature>
<feature type="region of interest" description="Disordered" evidence="5">
    <location>
        <begin position="750"/>
        <end position="770"/>
    </location>
</feature>
<evidence type="ECO:0000313" key="7">
    <source>
        <dbReference type="EMBL" id="KLO14270.1"/>
    </source>
</evidence>
<keyword evidence="3" id="KW-0862">Zinc</keyword>
<name>A0A0H2RQM0_9AGAM</name>
<feature type="compositionally biased region" description="Low complexity" evidence="5">
    <location>
        <begin position="115"/>
        <end position="131"/>
    </location>
</feature>
<dbReference type="GO" id="GO:0008270">
    <property type="term" value="F:zinc ion binding"/>
    <property type="evidence" value="ECO:0007669"/>
    <property type="project" value="UniProtKB-KW"/>
</dbReference>
<evidence type="ECO:0000256" key="4">
    <source>
        <dbReference type="PROSITE-ProRule" id="PRU00146"/>
    </source>
</evidence>
<keyword evidence="1" id="KW-0479">Metal-binding</keyword>
<dbReference type="OrthoDB" id="79252at2759"/>
<dbReference type="InParanoid" id="A0A0H2RQM0"/>
<evidence type="ECO:0000256" key="1">
    <source>
        <dbReference type="ARBA" id="ARBA00022723"/>
    </source>
</evidence>
<dbReference type="Pfam" id="PF20826">
    <property type="entry name" value="PHD_5"/>
    <property type="match status" value="1"/>
</dbReference>
<dbReference type="InterPro" id="IPR001965">
    <property type="entry name" value="Znf_PHD"/>
</dbReference>
<dbReference type="InterPro" id="IPR011011">
    <property type="entry name" value="Znf_FYVE_PHD"/>
</dbReference>
<dbReference type="PROSITE" id="PS50016">
    <property type="entry name" value="ZF_PHD_2"/>
    <property type="match status" value="1"/>
</dbReference>
<feature type="compositionally biased region" description="Polar residues" evidence="5">
    <location>
        <begin position="441"/>
        <end position="461"/>
    </location>
</feature>
<dbReference type="STRING" id="27342.A0A0H2RQM0"/>
<feature type="compositionally biased region" description="Low complexity" evidence="5">
    <location>
        <begin position="88"/>
        <end position="98"/>
    </location>
</feature>
<dbReference type="GO" id="GO:0070210">
    <property type="term" value="C:Rpd3L-Expanded complex"/>
    <property type="evidence" value="ECO:0007669"/>
    <property type="project" value="TreeGrafter"/>
</dbReference>
<dbReference type="SUPFAM" id="SSF57903">
    <property type="entry name" value="FYVE/PHD zinc finger"/>
    <property type="match status" value="1"/>
</dbReference>
<evidence type="ECO:0000313" key="8">
    <source>
        <dbReference type="Proteomes" id="UP000053477"/>
    </source>
</evidence>
<feature type="region of interest" description="Disordered" evidence="5">
    <location>
        <begin position="1"/>
        <end position="144"/>
    </location>
</feature>
<dbReference type="Proteomes" id="UP000053477">
    <property type="component" value="Unassembled WGS sequence"/>
</dbReference>
<accession>A0A0H2RQM0</accession>
<feature type="compositionally biased region" description="Low complexity" evidence="5">
    <location>
        <begin position="338"/>
        <end position="348"/>
    </location>
</feature>
<feature type="region of interest" description="Disordered" evidence="5">
    <location>
        <begin position="617"/>
        <end position="715"/>
    </location>
</feature>
<dbReference type="InterPro" id="IPR013083">
    <property type="entry name" value="Znf_RING/FYVE/PHD"/>
</dbReference>
<dbReference type="PANTHER" id="PTHR47793">
    <property type="entry name" value="HISTONE DEACETYLASE COMPLEX SUBUNIT CTI6"/>
    <property type="match status" value="1"/>
</dbReference>
<feature type="compositionally biased region" description="Low complexity" evidence="5">
    <location>
        <begin position="19"/>
        <end position="32"/>
    </location>
</feature>
<dbReference type="SMART" id="SM00249">
    <property type="entry name" value="PHD"/>
    <property type="match status" value="1"/>
</dbReference>
<dbReference type="GO" id="GO:0061188">
    <property type="term" value="P:negative regulation of rDNA heterochromatin formation"/>
    <property type="evidence" value="ECO:0007669"/>
    <property type="project" value="TreeGrafter"/>
</dbReference>
<proteinExistence type="predicted"/>
<gene>
    <name evidence="7" type="ORF">SCHPADRAFT_851298</name>
</gene>
<feature type="region of interest" description="Disordered" evidence="5">
    <location>
        <begin position="204"/>
        <end position="245"/>
    </location>
</feature>
<sequence>MAPPKDLKEPRRSNRRSAHSSTSASKSSGSPSPEEQPPIKDTDNHSASSTSNTAPARSKRSKDDSDETPAPNPPPHRRTTSVTSMNVSHAAPSSSSNSKRAKRRTKEPAPREGVVDSNADAADAVESAAGDAGEDEEEESGETRCVCEDSDAAGFMIQCEMCKAWQHGLCMGFASESAIPQGDYYCEQCKPEEHVELLNLLRKAQRRQQRQGSEKSHHTNLAPRASRSHSPSHMLKPPKRRNTMNSRDAAYEESLKELLDSTANEAGGPVDDKDIRGSTVAPEEGAEDYVEMAPPGRKKRKRTDDDQVSTKRKRSASSASERVAAPSVVPEARGESVDAAGPSDLASLLPPPAPTGKSRVRRGGGRKSAAATVPADTSVNGDAEEGSNSSKKHPNQYTYRKSTSQPQPRRPPASTSGTVIAPNPTPSQSNTTSAHEHGTRRNANTSTAGSSHHAQGGASTRGTHHYQQHYNNTQMPMFPSWGLPDYLAHLQSILPNDIPPPLTIRGASSFFREDGVAGAQSNTSSSMHIDGSEDMGLDLPDNNTDAAVAKCNQAVMEQLKAGATGTLTERGVKAKWPAKRMSVADMNKRVRALVEWVGREQAIALDRERRRSALESALESNLAHVPSAEGEENGAEPQPGSSSEGRRSGEQGSSGETDASAQVVDNDGADRMAVDGPLTDSPTRDGDEASKESTRATPAKEETSPSMSPVDQKRSSSAFFGLNEINGHASTTAMMEGLMAELISFQERFGPGAKGQNRERTSNRTAAILA</sequence>
<feature type="compositionally biased region" description="Basic and acidic residues" evidence="5">
    <location>
        <begin position="682"/>
        <end position="703"/>
    </location>
</feature>
<dbReference type="InterPro" id="IPR019786">
    <property type="entry name" value="Zinc_finger_PHD-type_CS"/>
</dbReference>
<feature type="region of interest" description="Disordered" evidence="5">
    <location>
        <begin position="263"/>
        <end position="464"/>
    </location>
</feature>
<dbReference type="EMBL" id="KQ085946">
    <property type="protein sequence ID" value="KLO14270.1"/>
    <property type="molecule type" value="Genomic_DNA"/>
</dbReference>
<dbReference type="GO" id="GO:0061186">
    <property type="term" value="P:negative regulation of silent mating-type cassette heterochromatin formation"/>
    <property type="evidence" value="ECO:0007669"/>
    <property type="project" value="TreeGrafter"/>
</dbReference>
<dbReference type="PANTHER" id="PTHR47793:SF1">
    <property type="entry name" value="HISTONE DEACETYLASE COMPLEX SUBUNIT CTI6"/>
    <property type="match status" value="1"/>
</dbReference>
<feature type="compositionally biased region" description="Polar residues" evidence="5">
    <location>
        <begin position="45"/>
        <end position="55"/>
    </location>
</feature>
<dbReference type="Gene3D" id="3.30.40.10">
    <property type="entry name" value="Zinc/RING finger domain, C3HC4 (zinc finger)"/>
    <property type="match status" value="1"/>
</dbReference>
<evidence type="ECO:0000256" key="5">
    <source>
        <dbReference type="SAM" id="MobiDB-lite"/>
    </source>
</evidence>